<dbReference type="GO" id="GO:0005634">
    <property type="term" value="C:nucleus"/>
    <property type="evidence" value="ECO:0007669"/>
    <property type="project" value="TreeGrafter"/>
</dbReference>
<dbReference type="VEuPathDB" id="FungiDB:BCV72DRAFT_236111"/>
<dbReference type="AlphaFoldDB" id="A0A1X0QPC2"/>
<dbReference type="Pfam" id="PF00069">
    <property type="entry name" value="Pkinase"/>
    <property type="match status" value="1"/>
</dbReference>
<feature type="region of interest" description="Disordered" evidence="4">
    <location>
        <begin position="483"/>
        <end position="524"/>
    </location>
</feature>
<evidence type="ECO:0000259" key="5">
    <source>
        <dbReference type="PROSITE" id="PS50011"/>
    </source>
</evidence>
<keyword evidence="6" id="KW-0808">Transferase</keyword>
<dbReference type="GO" id="GO:0005524">
    <property type="term" value="F:ATP binding"/>
    <property type="evidence" value="ECO:0007669"/>
    <property type="project" value="UniProtKB-UniRule"/>
</dbReference>
<evidence type="ECO:0000313" key="6">
    <source>
        <dbReference type="EMBL" id="ORE01600.1"/>
    </source>
</evidence>
<dbReference type="InterPro" id="IPR008271">
    <property type="entry name" value="Ser/Thr_kinase_AS"/>
</dbReference>
<evidence type="ECO:0000256" key="4">
    <source>
        <dbReference type="SAM" id="MobiDB-lite"/>
    </source>
</evidence>
<dbReference type="Proteomes" id="UP000242414">
    <property type="component" value="Unassembled WGS sequence"/>
</dbReference>
<dbReference type="SUPFAM" id="SSF56112">
    <property type="entry name" value="Protein kinase-like (PK-like)"/>
    <property type="match status" value="1"/>
</dbReference>
<organism evidence="6">
    <name type="scientific">Rhizopus microsporus var. microsporus</name>
    <dbReference type="NCBI Taxonomy" id="86635"/>
    <lineage>
        <taxon>Eukaryota</taxon>
        <taxon>Fungi</taxon>
        <taxon>Fungi incertae sedis</taxon>
        <taxon>Mucoromycota</taxon>
        <taxon>Mucoromycotina</taxon>
        <taxon>Mucoromycetes</taxon>
        <taxon>Mucorales</taxon>
        <taxon>Mucorineae</taxon>
        <taxon>Rhizopodaceae</taxon>
        <taxon>Rhizopus</taxon>
    </lineage>
</organism>
<accession>A0A1X0QPC2</accession>
<dbReference type="PANTHER" id="PTHR24346:SF51">
    <property type="entry name" value="PAS DOMAIN-CONTAINING SERINE_THREONINE-PROTEIN KINASE"/>
    <property type="match status" value="1"/>
</dbReference>
<dbReference type="GO" id="GO:0035556">
    <property type="term" value="P:intracellular signal transduction"/>
    <property type="evidence" value="ECO:0007669"/>
    <property type="project" value="TreeGrafter"/>
</dbReference>
<dbReference type="PROSITE" id="PS00108">
    <property type="entry name" value="PROTEIN_KINASE_ST"/>
    <property type="match status" value="1"/>
</dbReference>
<name>A0A1X0QPC2_RHIZD</name>
<dbReference type="Gene3D" id="1.10.510.10">
    <property type="entry name" value="Transferase(Phosphotransferase) domain 1"/>
    <property type="match status" value="1"/>
</dbReference>
<keyword evidence="6" id="KW-0418">Kinase</keyword>
<dbReference type="PROSITE" id="PS00107">
    <property type="entry name" value="PROTEIN_KINASE_ATP"/>
    <property type="match status" value="1"/>
</dbReference>
<feature type="domain" description="Protein kinase" evidence="5">
    <location>
        <begin position="531"/>
        <end position="788"/>
    </location>
</feature>
<feature type="region of interest" description="Disordered" evidence="4">
    <location>
        <begin position="441"/>
        <end position="460"/>
    </location>
</feature>
<dbReference type="OrthoDB" id="10252171at2759"/>
<dbReference type="InterPro" id="IPR011009">
    <property type="entry name" value="Kinase-like_dom_sf"/>
</dbReference>
<dbReference type="PANTHER" id="PTHR24346">
    <property type="entry name" value="MAP/MICROTUBULE AFFINITY-REGULATING KINASE"/>
    <property type="match status" value="1"/>
</dbReference>
<dbReference type="FunFam" id="1.10.510.10:FF:000320">
    <property type="entry name" value="Serine/threonine protein kinase"/>
    <property type="match status" value="1"/>
</dbReference>
<evidence type="ECO:0000256" key="2">
    <source>
        <dbReference type="ARBA" id="ARBA00022840"/>
    </source>
</evidence>
<feature type="binding site" evidence="3">
    <location>
        <position position="566"/>
    </location>
    <ligand>
        <name>ATP</name>
        <dbReference type="ChEBI" id="CHEBI:30616"/>
    </ligand>
</feature>
<evidence type="ECO:0000256" key="3">
    <source>
        <dbReference type="PROSITE-ProRule" id="PRU10141"/>
    </source>
</evidence>
<feature type="compositionally biased region" description="Low complexity" evidence="4">
    <location>
        <begin position="485"/>
        <end position="518"/>
    </location>
</feature>
<dbReference type="SMART" id="SM00220">
    <property type="entry name" value="S_TKc"/>
    <property type="match status" value="1"/>
</dbReference>
<protein>
    <submittedName>
        <fullName evidence="6">Pkinase-domain-containing protein</fullName>
    </submittedName>
</protein>
<keyword evidence="1 3" id="KW-0547">Nucleotide-binding</keyword>
<sequence>MSAPSLIQDELFNIQDKQESPRIKKKRSGTSSNVITRGMELVRKMKWDNEEVDEQVYHRRLSQPNMEENIGFIQLKNSFSTDKRASLLHTPTRYLPQNQAIITTNSEGITLLFNDIAALCFGIDKSFVGKSFIKNCLEEPFKHQIMNLLNSRKKYTNCVQKVIICGSIVLIHKRNNTKSYATVWLKEKITEHRDKIYIWIFEEIYETTLSVYVDSECKIQRILGTLIEEMYGYKANEIVGKPVNCLVPALAKEERDDNLEKIDRLKFFGSLSSKGVYFPAILNLNRHVAIGNDDLANFVVKITSLPSISGSITFNLSTGLILQMNTLPAKYLFGYTSVDMIINKLTVNELIPQLPTLIENMLKNNLMTANYEQCRKLSSSDSLFYVYHRDKSKFIVELEIKIIDKNTVHVWITFDRSDAVLKHDNLKQSYQKKIVNCPLKLQQQNDQPSPEANKKPKRPVVRPYRISSFGAVDEAKRLFPSNYFKTNNNTDTTNSNNNINNNNNNHTKSNNESKSSSSDLTQKKKHPLDDYVILDVLGQGTYGMAKLAYRKDDPSQKKLVIKYIIKSKIIVDSWIRDRQLGSIPMEIHILRTLQKYPHVNCCRLVTSMEDDDCYFVVMELLGDGMDLFDYIELNKKMSENEIRHIFYQIAKAVKHLHSHKIVHRDIKDENVILDQDGTVHLIDFGCATYYKEGRKFDTFTGTLEYCAPEVLKGKPYAGPPQDIWASGVLLFTLIYRENPFYNIDEILESELRVPFVLSEGSLDLIKKMLNRDVEKRINIDQVLDHPWFHPLTEKQQQ</sequence>
<gene>
    <name evidence="6" type="ORF">BCV72DRAFT_236111</name>
</gene>
<reference evidence="6" key="1">
    <citation type="journal article" date="2016" name="Proc. Natl. Acad. Sci. U.S.A.">
        <title>Lipid metabolic changes in an early divergent fungus govern the establishment of a mutualistic symbiosis with endobacteria.</title>
        <authorList>
            <person name="Lastovetsky O.A."/>
            <person name="Gaspar M.L."/>
            <person name="Mondo S.J."/>
            <person name="LaButti K.M."/>
            <person name="Sandor L."/>
            <person name="Grigoriev I.V."/>
            <person name="Henry S.A."/>
            <person name="Pawlowska T.E."/>
        </authorList>
    </citation>
    <scope>NUCLEOTIDE SEQUENCE [LARGE SCALE GENOMIC DNA]</scope>
    <source>
        <strain evidence="6">ATCC 52814</strain>
    </source>
</reference>
<evidence type="ECO:0000256" key="1">
    <source>
        <dbReference type="ARBA" id="ARBA00022741"/>
    </source>
</evidence>
<dbReference type="GO" id="GO:0045719">
    <property type="term" value="P:negative regulation of glycogen biosynthetic process"/>
    <property type="evidence" value="ECO:0007669"/>
    <property type="project" value="TreeGrafter"/>
</dbReference>
<dbReference type="EMBL" id="KV922116">
    <property type="protein sequence ID" value="ORE01600.1"/>
    <property type="molecule type" value="Genomic_DNA"/>
</dbReference>
<dbReference type="Gene3D" id="3.30.200.20">
    <property type="entry name" value="Phosphorylase Kinase, domain 1"/>
    <property type="match status" value="1"/>
</dbReference>
<dbReference type="InterPro" id="IPR017441">
    <property type="entry name" value="Protein_kinase_ATP_BS"/>
</dbReference>
<feature type="compositionally biased region" description="Polar residues" evidence="4">
    <location>
        <begin position="441"/>
        <end position="450"/>
    </location>
</feature>
<dbReference type="InterPro" id="IPR000719">
    <property type="entry name" value="Prot_kinase_dom"/>
</dbReference>
<dbReference type="GO" id="GO:0004674">
    <property type="term" value="F:protein serine/threonine kinase activity"/>
    <property type="evidence" value="ECO:0007669"/>
    <property type="project" value="TreeGrafter"/>
</dbReference>
<proteinExistence type="predicted"/>
<keyword evidence="2 3" id="KW-0067">ATP-binding</keyword>
<dbReference type="GO" id="GO:0005829">
    <property type="term" value="C:cytosol"/>
    <property type="evidence" value="ECO:0007669"/>
    <property type="project" value="TreeGrafter"/>
</dbReference>
<dbReference type="PROSITE" id="PS50011">
    <property type="entry name" value="PROTEIN_KINASE_DOM"/>
    <property type="match status" value="1"/>
</dbReference>